<gene>
    <name evidence="1" type="ORF">SAMN05216276_106753</name>
</gene>
<organism evidence="1 2">
    <name type="scientific">Streptosporangium subroseum</name>
    <dbReference type="NCBI Taxonomy" id="106412"/>
    <lineage>
        <taxon>Bacteria</taxon>
        <taxon>Bacillati</taxon>
        <taxon>Actinomycetota</taxon>
        <taxon>Actinomycetes</taxon>
        <taxon>Streptosporangiales</taxon>
        <taxon>Streptosporangiaceae</taxon>
        <taxon>Streptosporangium</taxon>
    </lineage>
</organism>
<reference evidence="1 2" key="1">
    <citation type="submission" date="2017-06" db="EMBL/GenBank/DDBJ databases">
        <authorList>
            <person name="Kim H.J."/>
            <person name="Triplett B.A."/>
        </authorList>
    </citation>
    <scope>NUCLEOTIDE SEQUENCE [LARGE SCALE GENOMIC DNA]</scope>
    <source>
        <strain evidence="1 2">CGMCC 4.2132</strain>
    </source>
</reference>
<dbReference type="EMBL" id="FZOD01000067">
    <property type="protein sequence ID" value="SNT57786.1"/>
    <property type="molecule type" value="Genomic_DNA"/>
</dbReference>
<evidence type="ECO:0000313" key="2">
    <source>
        <dbReference type="Proteomes" id="UP000198282"/>
    </source>
</evidence>
<keyword evidence="2" id="KW-1185">Reference proteome</keyword>
<proteinExistence type="predicted"/>
<name>A0A239NSE4_9ACTN</name>
<protein>
    <submittedName>
        <fullName evidence="1">Uncharacterized protein</fullName>
    </submittedName>
</protein>
<dbReference type="Proteomes" id="UP000198282">
    <property type="component" value="Unassembled WGS sequence"/>
</dbReference>
<sequence length="82" mass="8237">MIILRSAGCTGHPRRQEWRSWSGETGVTLAVNACDAPGEDVPGEGVGDGDAAAVVMATAVTLSRTSAAAAGLRRGMNAISPG</sequence>
<dbReference type="AlphaFoldDB" id="A0A239NSE4"/>
<evidence type="ECO:0000313" key="1">
    <source>
        <dbReference type="EMBL" id="SNT57786.1"/>
    </source>
</evidence>
<accession>A0A239NSE4</accession>